<evidence type="ECO:0000256" key="3">
    <source>
        <dbReference type="ARBA" id="ARBA00023163"/>
    </source>
</evidence>
<dbReference type="PROSITE" id="PS50977">
    <property type="entry name" value="HTH_TETR_2"/>
    <property type="match status" value="1"/>
</dbReference>
<keyword evidence="7" id="KW-1185">Reference proteome</keyword>
<proteinExistence type="predicted"/>
<evidence type="ECO:0000313" key="6">
    <source>
        <dbReference type="EMBL" id="MQT14167.1"/>
    </source>
</evidence>
<dbReference type="Proteomes" id="UP000332515">
    <property type="component" value="Unassembled WGS sequence"/>
</dbReference>
<dbReference type="PANTHER" id="PTHR30055">
    <property type="entry name" value="HTH-TYPE TRANSCRIPTIONAL REGULATOR RUTR"/>
    <property type="match status" value="1"/>
</dbReference>
<dbReference type="PANTHER" id="PTHR30055:SF234">
    <property type="entry name" value="HTH-TYPE TRANSCRIPTIONAL REGULATOR BETI"/>
    <property type="match status" value="1"/>
</dbReference>
<evidence type="ECO:0000259" key="5">
    <source>
        <dbReference type="PROSITE" id="PS50977"/>
    </source>
</evidence>
<keyword evidence="1" id="KW-0805">Transcription regulation</keyword>
<evidence type="ECO:0000313" key="7">
    <source>
        <dbReference type="Proteomes" id="UP000332515"/>
    </source>
</evidence>
<dbReference type="InterPro" id="IPR050109">
    <property type="entry name" value="HTH-type_TetR-like_transc_reg"/>
</dbReference>
<dbReference type="InterPro" id="IPR001647">
    <property type="entry name" value="HTH_TetR"/>
</dbReference>
<evidence type="ECO:0000256" key="1">
    <source>
        <dbReference type="ARBA" id="ARBA00023015"/>
    </source>
</evidence>
<feature type="domain" description="HTH tetR-type" evidence="5">
    <location>
        <begin position="27"/>
        <end position="87"/>
    </location>
</feature>
<sequence length="234" mass="26170">MSRNIRMAAPLSDLSQVETGLRSRKKAKRRNDIVVAARALFATQGIDATTMADIAAAVGISTPTVFNYFGSKDGILIALINEGTTEARERDRPLHWREGTDLATLIVKMFLRVSARTLEIADKQLWRYAESAAIRHPETEFAQQYASVSEALVGVVAEFFDALDLSLRSGAPTSSPFLARLFHDVWMPLFLRLISEEEHTLDAHEDALRAHMVPLVHMLFDEATVAAPRRKRIR</sequence>
<dbReference type="PRINTS" id="PR00455">
    <property type="entry name" value="HTHTETR"/>
</dbReference>
<protein>
    <submittedName>
        <fullName evidence="6">TetR/AcrR family transcriptional regulator</fullName>
    </submittedName>
</protein>
<dbReference type="InterPro" id="IPR023772">
    <property type="entry name" value="DNA-bd_HTH_TetR-type_CS"/>
</dbReference>
<dbReference type="Pfam" id="PF00440">
    <property type="entry name" value="TetR_N"/>
    <property type="match status" value="1"/>
</dbReference>
<reference evidence="6 7" key="1">
    <citation type="submission" date="2019-09" db="EMBL/GenBank/DDBJ databases">
        <title>Segnochrobactrum spirostomi gen. nov., sp. nov., isolated from the ciliate Spirostomum cf. yagiui and description of a novel family, Segnochrobactraceae fam. nov. within the order Rhizobiales of the class Alphaproteobacteria.</title>
        <authorList>
            <person name="Akter S."/>
            <person name="Shazib S.U.A."/>
            <person name="Shin M.K."/>
        </authorList>
    </citation>
    <scope>NUCLEOTIDE SEQUENCE [LARGE SCALE GENOMIC DNA]</scope>
    <source>
        <strain evidence="6 7">Sp-1</strain>
    </source>
</reference>
<dbReference type="PROSITE" id="PS01081">
    <property type="entry name" value="HTH_TETR_1"/>
    <property type="match status" value="1"/>
</dbReference>
<name>A0A6A7Y780_9HYPH</name>
<dbReference type="GO" id="GO:0003700">
    <property type="term" value="F:DNA-binding transcription factor activity"/>
    <property type="evidence" value="ECO:0007669"/>
    <property type="project" value="TreeGrafter"/>
</dbReference>
<keyword evidence="3" id="KW-0804">Transcription</keyword>
<evidence type="ECO:0000256" key="2">
    <source>
        <dbReference type="ARBA" id="ARBA00023125"/>
    </source>
</evidence>
<comment type="caution">
    <text evidence="6">The sequence shown here is derived from an EMBL/GenBank/DDBJ whole genome shotgun (WGS) entry which is preliminary data.</text>
</comment>
<accession>A0A6A7Y780</accession>
<feature type="DNA-binding region" description="H-T-H motif" evidence="4">
    <location>
        <begin position="50"/>
        <end position="69"/>
    </location>
</feature>
<evidence type="ECO:0000256" key="4">
    <source>
        <dbReference type="PROSITE-ProRule" id="PRU00335"/>
    </source>
</evidence>
<organism evidence="6 7">
    <name type="scientific">Segnochrobactrum spirostomi</name>
    <dbReference type="NCBI Taxonomy" id="2608987"/>
    <lineage>
        <taxon>Bacteria</taxon>
        <taxon>Pseudomonadati</taxon>
        <taxon>Pseudomonadota</taxon>
        <taxon>Alphaproteobacteria</taxon>
        <taxon>Hyphomicrobiales</taxon>
        <taxon>Segnochrobactraceae</taxon>
        <taxon>Segnochrobactrum</taxon>
    </lineage>
</organism>
<dbReference type="Gene3D" id="1.10.357.10">
    <property type="entry name" value="Tetracycline Repressor, domain 2"/>
    <property type="match status" value="1"/>
</dbReference>
<dbReference type="GO" id="GO:0000976">
    <property type="term" value="F:transcription cis-regulatory region binding"/>
    <property type="evidence" value="ECO:0007669"/>
    <property type="project" value="TreeGrafter"/>
</dbReference>
<gene>
    <name evidence="6" type="ORF">F0357_16250</name>
</gene>
<keyword evidence="2 4" id="KW-0238">DNA-binding</keyword>
<dbReference type="SUPFAM" id="SSF46689">
    <property type="entry name" value="Homeodomain-like"/>
    <property type="match status" value="1"/>
</dbReference>
<dbReference type="EMBL" id="VWNA01000001">
    <property type="protein sequence ID" value="MQT14167.1"/>
    <property type="molecule type" value="Genomic_DNA"/>
</dbReference>
<dbReference type="AlphaFoldDB" id="A0A6A7Y780"/>
<dbReference type="InterPro" id="IPR009057">
    <property type="entry name" value="Homeodomain-like_sf"/>
</dbReference>